<dbReference type="Proteomes" id="UP001165205">
    <property type="component" value="Unassembled WGS sequence"/>
</dbReference>
<dbReference type="EMBL" id="BSYA01000215">
    <property type="protein sequence ID" value="GMG36845.1"/>
    <property type="molecule type" value="Genomic_DNA"/>
</dbReference>
<gene>
    <name evidence="2" type="ORF">Aory04_001181600</name>
</gene>
<reference evidence="2" key="1">
    <citation type="submission" date="2023-04" db="EMBL/GenBank/DDBJ databases">
        <title>Aspergillus oryzae NBRC 4228.</title>
        <authorList>
            <person name="Ichikawa N."/>
            <person name="Sato H."/>
            <person name="Tonouchi N."/>
        </authorList>
    </citation>
    <scope>NUCLEOTIDE SEQUENCE</scope>
    <source>
        <strain evidence="2">NBRC 4228</strain>
    </source>
</reference>
<sequence>MDAGLAVVLIEAPLDLQQTLAIPEDHWQACDASDTLKRGNAAGNTKDFYDLTGANTSVSPLPAGFTARGIVALVFSCIAAILGLISIVWYVDLLYHVFPNLCINVLSPVIFHGVAVVY</sequence>
<comment type="caution">
    <text evidence="2">The sequence shown here is derived from an EMBL/GenBank/DDBJ whole genome shotgun (WGS) entry which is preliminary data.</text>
</comment>
<evidence type="ECO:0000313" key="3">
    <source>
        <dbReference type="Proteomes" id="UP001165205"/>
    </source>
</evidence>
<keyword evidence="1" id="KW-1133">Transmembrane helix</keyword>
<feature type="transmembrane region" description="Helical" evidence="1">
    <location>
        <begin position="70"/>
        <end position="91"/>
    </location>
</feature>
<name>A0AAN4YT53_ASPOZ</name>
<keyword evidence="1" id="KW-0472">Membrane</keyword>
<accession>A0AAN4YT53</accession>
<evidence type="ECO:0000313" key="2">
    <source>
        <dbReference type="EMBL" id="GMG36845.1"/>
    </source>
</evidence>
<evidence type="ECO:0000256" key="1">
    <source>
        <dbReference type="SAM" id="Phobius"/>
    </source>
</evidence>
<feature type="transmembrane region" description="Helical" evidence="1">
    <location>
        <begin position="97"/>
        <end position="117"/>
    </location>
</feature>
<proteinExistence type="predicted"/>
<dbReference type="AlphaFoldDB" id="A0AAN4YT53"/>
<protein>
    <submittedName>
        <fullName evidence="2">Unnamed protein product</fullName>
    </submittedName>
</protein>
<organism evidence="2 3">
    <name type="scientific">Aspergillus oryzae</name>
    <name type="common">Yellow koji mold</name>
    <dbReference type="NCBI Taxonomy" id="5062"/>
    <lineage>
        <taxon>Eukaryota</taxon>
        <taxon>Fungi</taxon>
        <taxon>Dikarya</taxon>
        <taxon>Ascomycota</taxon>
        <taxon>Pezizomycotina</taxon>
        <taxon>Eurotiomycetes</taxon>
        <taxon>Eurotiomycetidae</taxon>
        <taxon>Eurotiales</taxon>
        <taxon>Aspergillaceae</taxon>
        <taxon>Aspergillus</taxon>
        <taxon>Aspergillus subgen. Circumdati</taxon>
    </lineage>
</organism>
<keyword evidence="1" id="KW-0812">Transmembrane</keyword>